<gene>
    <name evidence="5" type="ORF">SAMN06295879_0480</name>
    <name evidence="4" type="ORF">TZ00_14495</name>
</gene>
<reference evidence="5" key="3">
    <citation type="submission" date="2017-02" db="EMBL/GenBank/DDBJ databases">
        <authorList>
            <person name="Peterson S.W."/>
        </authorList>
    </citation>
    <scope>NUCLEOTIDE SEQUENCE [LARGE SCALE GENOMIC DNA]</scope>
    <source>
        <strain evidence="5">VKM Ac-2052</strain>
    </source>
</reference>
<feature type="binding site" evidence="3">
    <location>
        <position position="57"/>
    </location>
    <ligand>
        <name>substrate</name>
    </ligand>
</feature>
<dbReference type="InterPro" id="IPR050275">
    <property type="entry name" value="PGM_Phosphatase"/>
</dbReference>
<dbReference type="EMBL" id="JYFC01000006">
    <property type="protein sequence ID" value="KJC63698.1"/>
    <property type="molecule type" value="Genomic_DNA"/>
</dbReference>
<dbReference type="CDD" id="cd07067">
    <property type="entry name" value="HP_PGM_like"/>
    <property type="match status" value="1"/>
</dbReference>
<dbReference type="InterPro" id="IPR013078">
    <property type="entry name" value="His_Pase_superF_clade-1"/>
</dbReference>
<evidence type="ECO:0000313" key="4">
    <source>
        <dbReference type="EMBL" id="KJC63698.1"/>
    </source>
</evidence>
<reference evidence="4" key="2">
    <citation type="submission" date="2015-02" db="EMBL/GenBank/DDBJ databases">
        <authorList>
            <person name="Vasilyev I.Y."/>
            <person name="Siniagina M.N."/>
            <person name="Malanin S.Y."/>
            <person name="Boulygina E.A."/>
            <person name="Grygoryeva T.V."/>
            <person name="Yarullina D.R."/>
            <person name="Ilinskaya O.N."/>
        </authorList>
    </citation>
    <scope>NUCLEOTIDE SEQUENCE</scope>
    <source>
        <strain evidence="4">VKM Ac-1804</strain>
    </source>
</reference>
<protein>
    <submittedName>
        <fullName evidence="5">Probable phosphoglycerate mutase/uncharacterized phosphatase</fullName>
    </submittedName>
</protein>
<dbReference type="AlphaFoldDB" id="A0A1T4X008"/>
<organism evidence="5">
    <name type="scientific">Agreia bicolorata</name>
    <dbReference type="NCBI Taxonomy" id="110935"/>
    <lineage>
        <taxon>Bacteria</taxon>
        <taxon>Bacillati</taxon>
        <taxon>Actinomycetota</taxon>
        <taxon>Actinomycetes</taxon>
        <taxon>Micrococcales</taxon>
        <taxon>Microbacteriaceae</taxon>
        <taxon>Agreia</taxon>
    </lineage>
</organism>
<accession>A0A1T4X008</accession>
<dbReference type="InterPro" id="IPR029033">
    <property type="entry name" value="His_PPase_superfam"/>
</dbReference>
<keyword evidence="1" id="KW-0324">Glycolysis</keyword>
<evidence type="ECO:0000256" key="1">
    <source>
        <dbReference type="ARBA" id="ARBA00023152"/>
    </source>
</evidence>
<dbReference type="PANTHER" id="PTHR48100:SF1">
    <property type="entry name" value="HISTIDINE PHOSPHATASE FAMILY PROTEIN-RELATED"/>
    <property type="match status" value="1"/>
</dbReference>
<evidence type="ECO:0000313" key="5">
    <source>
        <dbReference type="EMBL" id="SKA82458.1"/>
    </source>
</evidence>
<dbReference type="GO" id="GO:0016791">
    <property type="term" value="F:phosphatase activity"/>
    <property type="evidence" value="ECO:0007669"/>
    <property type="project" value="TreeGrafter"/>
</dbReference>
<keyword evidence="2" id="KW-0413">Isomerase</keyword>
<name>A0A1T4X008_9MICO</name>
<keyword evidence="6" id="KW-1185">Reference proteome</keyword>
<evidence type="ECO:0000256" key="2">
    <source>
        <dbReference type="ARBA" id="ARBA00023235"/>
    </source>
</evidence>
<dbReference type="EMBL" id="FUYG01000001">
    <property type="protein sequence ID" value="SKA82458.1"/>
    <property type="molecule type" value="Genomic_DNA"/>
</dbReference>
<sequence length="193" mass="21068">MRIELIRHGQTDWNRDGRLQGSTDIPLNDTGRAQAVEAAAVLADQGLSAIVSSPLMRARDTARIIAEILDIDLGATYDDLIERDYASREGAVPTEHIPDEPNAEFPDIEPRESVTARGMRAIAEIRDTRLPLDGPHATVAAVCHGTIIRFVLSEILGEEIPHIHNAAINEIEWTDGAWRVLSVNGSPAVDVRA</sequence>
<dbReference type="Gene3D" id="3.40.50.1240">
    <property type="entry name" value="Phosphoglycerate mutase-like"/>
    <property type="match status" value="1"/>
</dbReference>
<dbReference type="Proteomes" id="UP000032503">
    <property type="component" value="Unassembled WGS sequence"/>
</dbReference>
<evidence type="ECO:0000313" key="6">
    <source>
        <dbReference type="Proteomes" id="UP000032503"/>
    </source>
</evidence>
<feature type="binding site" evidence="3">
    <location>
        <begin position="7"/>
        <end position="14"/>
    </location>
    <ligand>
        <name>substrate</name>
    </ligand>
</feature>
<dbReference type="GO" id="GO:0005737">
    <property type="term" value="C:cytoplasm"/>
    <property type="evidence" value="ECO:0007669"/>
    <property type="project" value="TreeGrafter"/>
</dbReference>
<dbReference type="RefSeq" id="WP_044442685.1">
    <property type="nucleotide sequence ID" value="NZ_FUYG01000001.1"/>
</dbReference>
<reference evidence="4 6" key="1">
    <citation type="journal article" date="2001" name="Int. J. Syst. Evol. Microbiol.">
        <title>Agreia bicolorata gen. nov., sp. nov., to accommodate actinobacteria isolated from narrow reed grass infected by the nematode Heteroanguina graminophila.</title>
        <authorList>
            <person name="Evtushenko L.I."/>
            <person name="Dorofeeva L.V."/>
            <person name="Dobrovolskaya T.G."/>
            <person name="Streshinskaya G.M."/>
            <person name="Subbotin S.A."/>
            <person name="Tiedje J.M."/>
        </authorList>
    </citation>
    <scope>NUCLEOTIDE SEQUENCE [LARGE SCALE GENOMIC DNA]</scope>
    <source>
        <strain evidence="4 6">VKM Ac-1804</strain>
    </source>
</reference>
<proteinExistence type="predicted"/>
<evidence type="ECO:0000256" key="3">
    <source>
        <dbReference type="PIRSR" id="PIRSR613078-2"/>
    </source>
</evidence>
<dbReference type="SUPFAM" id="SSF53254">
    <property type="entry name" value="Phosphoglycerate mutase-like"/>
    <property type="match status" value="1"/>
</dbReference>
<dbReference type="Proteomes" id="UP000189735">
    <property type="component" value="Unassembled WGS sequence"/>
</dbReference>
<dbReference type="PANTHER" id="PTHR48100">
    <property type="entry name" value="BROAD-SPECIFICITY PHOSPHATASE YOR283W-RELATED"/>
    <property type="match status" value="1"/>
</dbReference>
<dbReference type="SMART" id="SM00855">
    <property type="entry name" value="PGAM"/>
    <property type="match status" value="1"/>
</dbReference>
<dbReference type="PROSITE" id="PS00175">
    <property type="entry name" value="PG_MUTASE"/>
    <property type="match status" value="1"/>
</dbReference>
<dbReference type="InterPro" id="IPR001345">
    <property type="entry name" value="PG/BPGM_mutase_AS"/>
</dbReference>
<dbReference type="Pfam" id="PF00300">
    <property type="entry name" value="His_Phos_1"/>
    <property type="match status" value="1"/>
</dbReference>